<dbReference type="Pfam" id="PF00528">
    <property type="entry name" value="BPD_transp_1"/>
    <property type="match status" value="1"/>
</dbReference>
<dbReference type="AlphaFoldDB" id="A0A2S7U006"/>
<comment type="caution">
    <text evidence="8">The sequence shown here is derived from an EMBL/GenBank/DDBJ whole genome shotgun (WGS) entry which is preliminary data.</text>
</comment>
<evidence type="ECO:0000256" key="4">
    <source>
        <dbReference type="ARBA" id="ARBA00023136"/>
    </source>
</evidence>
<dbReference type="NCBIfam" id="TIGR02138">
    <property type="entry name" value="phosphate_pstC"/>
    <property type="match status" value="1"/>
</dbReference>
<evidence type="ECO:0000256" key="1">
    <source>
        <dbReference type="ARBA" id="ARBA00004651"/>
    </source>
</evidence>
<dbReference type="CDD" id="cd06261">
    <property type="entry name" value="TM_PBP2"/>
    <property type="match status" value="1"/>
</dbReference>
<comment type="subcellular location">
    <subcellularLocation>
        <location evidence="1 5">Cell membrane</location>
        <topology evidence="1 5">Multi-pass membrane protein</topology>
    </subcellularLocation>
</comment>
<dbReference type="InterPro" id="IPR035906">
    <property type="entry name" value="MetI-like_sf"/>
</dbReference>
<evidence type="ECO:0000256" key="2">
    <source>
        <dbReference type="ARBA" id="ARBA00022692"/>
    </source>
</evidence>
<dbReference type="GO" id="GO:0006817">
    <property type="term" value="P:phosphate ion transport"/>
    <property type="evidence" value="ECO:0007669"/>
    <property type="project" value="UniProtKB-KW"/>
</dbReference>
<organism evidence="8 9">
    <name type="scientific">Rubritalea profundi</name>
    <dbReference type="NCBI Taxonomy" id="1658618"/>
    <lineage>
        <taxon>Bacteria</taxon>
        <taxon>Pseudomonadati</taxon>
        <taxon>Verrucomicrobiota</taxon>
        <taxon>Verrucomicrobiia</taxon>
        <taxon>Verrucomicrobiales</taxon>
        <taxon>Rubritaleaceae</taxon>
        <taxon>Rubritalea</taxon>
    </lineage>
</organism>
<keyword evidence="6" id="KW-0592">Phosphate transport</keyword>
<keyword evidence="5" id="KW-0813">Transport</keyword>
<keyword evidence="2 5" id="KW-0812">Transmembrane</keyword>
<keyword evidence="4 5" id="KW-0472">Membrane</keyword>
<feature type="transmembrane region" description="Helical" evidence="5">
    <location>
        <begin position="421"/>
        <end position="448"/>
    </location>
</feature>
<reference evidence="8 9" key="1">
    <citation type="submission" date="2016-12" db="EMBL/GenBank/DDBJ databases">
        <title>Study of bacterial adaptation to deep sea.</title>
        <authorList>
            <person name="Song J."/>
            <person name="Yoshizawa S."/>
            <person name="Kogure K."/>
        </authorList>
    </citation>
    <scope>NUCLEOTIDE SEQUENCE [LARGE SCALE GENOMIC DNA]</scope>
    <source>
        <strain evidence="8 9">SAORIC-165</strain>
    </source>
</reference>
<proteinExistence type="inferred from homology"/>
<dbReference type="InterPro" id="IPR000515">
    <property type="entry name" value="MetI-like"/>
</dbReference>
<keyword evidence="9" id="KW-1185">Reference proteome</keyword>
<evidence type="ECO:0000256" key="6">
    <source>
        <dbReference type="RuleBase" id="RU363054"/>
    </source>
</evidence>
<evidence type="ECO:0000259" key="7">
    <source>
        <dbReference type="PROSITE" id="PS50928"/>
    </source>
</evidence>
<evidence type="ECO:0000313" key="9">
    <source>
        <dbReference type="Proteomes" id="UP000239907"/>
    </source>
</evidence>
<dbReference type="GO" id="GO:0005886">
    <property type="term" value="C:plasma membrane"/>
    <property type="evidence" value="ECO:0007669"/>
    <property type="project" value="UniProtKB-SubCell"/>
</dbReference>
<dbReference type="PANTHER" id="PTHR42727:SF1">
    <property type="entry name" value="PHOSPHATE TRANSPORT SYSTEM PERMEASE"/>
    <property type="match status" value="1"/>
</dbReference>
<feature type="domain" description="ABC transmembrane type-1" evidence="7">
    <location>
        <begin position="425"/>
        <end position="653"/>
    </location>
</feature>
<dbReference type="PROSITE" id="PS50928">
    <property type="entry name" value="ABC_TM1"/>
    <property type="match status" value="1"/>
</dbReference>
<sequence>MVPNTDKHKSAKLKQTASSEVASKSLFKRKRGLRIMGLNFGTDGLVKGFFGGNAYLAILFLLFICLFLWKSAIGFVPHYRTELKDARRSGIELSNIIADETKGHQGIYNILSTGFVHEKRHSFGQQEAVIYVYEELEALADDALEDEIDAYLNLDDGPEKAAAAVGLKAKIDAASRAIPAAELLDPVKLRIESLENISEEVLAQAIGYAQQYALDDYTTPAAIAAINKDINSQMGDYGKALNHCKASAKDLNTLHEAIEQNALATFDLLKKNREAEESVKTLTTGLEKIQKVGTSAEEVAKRKKQINTAESTIIKVDTNARILPVYALLKKHDATVGTMKEELRAGISMIPVESIVTQEAKDSVTLANKLLVEFDPIISENREILKNWRHDEELTTFDSLKAFFFGSVWNTGSSRQSLFGILPLFTGSLLISAVAMCFAIPLAVGAAIYVNQFANKREAGILKPTIEFIQAIPSVVLGLFGVLVVAGLLKDISQVAWLQWIPGFPIADRLNVLLAGILLAFMASPTIFTLAEDALNNVPKAHAEASLAMGANKLQTTLKVIVPASLSGIIAAVMLGFGRVIGETMVVLLVAGNMAKMPDFTAGFDVIGQSVHTMTGIIASENGEAVPGSILWEGLFMVGLVLFMISLTINSLCQRIINRNKA</sequence>
<keyword evidence="3 5" id="KW-1133">Transmembrane helix</keyword>
<feature type="transmembrane region" description="Helical" evidence="5">
    <location>
        <begin position="54"/>
        <end position="79"/>
    </location>
</feature>
<dbReference type="GO" id="GO:0005315">
    <property type="term" value="F:phosphate transmembrane transporter activity"/>
    <property type="evidence" value="ECO:0007669"/>
    <property type="project" value="InterPro"/>
</dbReference>
<gene>
    <name evidence="8" type="ORF">BSZ32_04945</name>
</gene>
<dbReference type="InterPro" id="IPR011864">
    <property type="entry name" value="Phosphate_PstC"/>
</dbReference>
<keyword evidence="6" id="KW-1003">Cell membrane</keyword>
<protein>
    <recommendedName>
        <fullName evidence="6">Phosphate transport system permease protein</fullName>
    </recommendedName>
</protein>
<comment type="similarity">
    <text evidence="6">Belongs to the binding-protein-dependent transport system permease family. CysTW subfamily.</text>
</comment>
<dbReference type="SUPFAM" id="SSF161098">
    <property type="entry name" value="MetI-like"/>
    <property type="match status" value="1"/>
</dbReference>
<name>A0A2S7U006_9BACT</name>
<feature type="transmembrane region" description="Helical" evidence="5">
    <location>
        <begin position="631"/>
        <end position="653"/>
    </location>
</feature>
<feature type="transmembrane region" description="Helical" evidence="5">
    <location>
        <begin position="569"/>
        <end position="590"/>
    </location>
</feature>
<dbReference type="RefSeq" id="WP_206018724.1">
    <property type="nucleotide sequence ID" value="NZ_MQWA01000001.1"/>
</dbReference>
<dbReference type="Proteomes" id="UP000239907">
    <property type="component" value="Unassembled WGS sequence"/>
</dbReference>
<dbReference type="Gene3D" id="1.10.3720.10">
    <property type="entry name" value="MetI-like"/>
    <property type="match status" value="1"/>
</dbReference>
<accession>A0A2S7U006</accession>
<evidence type="ECO:0000256" key="3">
    <source>
        <dbReference type="ARBA" id="ARBA00022989"/>
    </source>
</evidence>
<dbReference type="EMBL" id="MQWA01000001">
    <property type="protein sequence ID" value="PQJ27910.1"/>
    <property type="molecule type" value="Genomic_DNA"/>
</dbReference>
<feature type="transmembrane region" description="Helical" evidence="5">
    <location>
        <begin position="468"/>
        <end position="489"/>
    </location>
</feature>
<dbReference type="PANTHER" id="PTHR42727">
    <property type="entry name" value="PHOSPHATE TRANSPORT SYSTEM PERMEASE PROTEIN"/>
    <property type="match status" value="1"/>
</dbReference>
<feature type="transmembrane region" description="Helical" evidence="5">
    <location>
        <begin position="510"/>
        <end position="531"/>
    </location>
</feature>
<evidence type="ECO:0000256" key="5">
    <source>
        <dbReference type="RuleBase" id="RU363032"/>
    </source>
</evidence>
<evidence type="ECO:0000313" key="8">
    <source>
        <dbReference type="EMBL" id="PQJ27910.1"/>
    </source>
</evidence>
<comment type="function">
    <text evidence="6">Part of the binding-protein-dependent transport system for phosphate; probably responsible for the translocation of the substrate across the membrane.</text>
</comment>